<keyword evidence="2" id="KW-1185">Reference proteome</keyword>
<protein>
    <submittedName>
        <fullName evidence="1">Uncharacterized protein</fullName>
    </submittedName>
</protein>
<name>A0A1Z4JET1_LEPBY</name>
<dbReference type="AlphaFoldDB" id="A0A1Z4JET1"/>
<dbReference type="EMBL" id="AP018203">
    <property type="protein sequence ID" value="BAY55220.1"/>
    <property type="molecule type" value="Genomic_DNA"/>
</dbReference>
<gene>
    <name evidence="1" type="ORF">NIES2135_20430</name>
</gene>
<accession>A0A1Z4JET1</accession>
<reference evidence="1 2" key="1">
    <citation type="submission" date="2017-06" db="EMBL/GenBank/DDBJ databases">
        <title>Genome sequencing of cyanobaciteial culture collection at National Institute for Environmental Studies (NIES).</title>
        <authorList>
            <person name="Hirose Y."/>
            <person name="Shimura Y."/>
            <person name="Fujisawa T."/>
            <person name="Nakamura Y."/>
            <person name="Kawachi M."/>
        </authorList>
    </citation>
    <scope>NUCLEOTIDE SEQUENCE [LARGE SCALE GENOMIC DNA]</scope>
    <source>
        <strain evidence="1 2">NIES-2135</strain>
    </source>
</reference>
<dbReference type="Proteomes" id="UP000217895">
    <property type="component" value="Chromosome"/>
</dbReference>
<sequence length="81" mass="9064">MNLELTEEWKLGSETPAQGSFIVAFSPGRLLPVLLRVDKDFHSGFAQMLHQGKNVELIDYSLPITVWAYAPKFRVSGEAQS</sequence>
<evidence type="ECO:0000313" key="1">
    <source>
        <dbReference type="EMBL" id="BAY55220.1"/>
    </source>
</evidence>
<proteinExistence type="predicted"/>
<organism evidence="1 2">
    <name type="scientific">Leptolyngbya boryana NIES-2135</name>
    <dbReference type="NCBI Taxonomy" id="1973484"/>
    <lineage>
        <taxon>Bacteria</taxon>
        <taxon>Bacillati</taxon>
        <taxon>Cyanobacteriota</taxon>
        <taxon>Cyanophyceae</taxon>
        <taxon>Leptolyngbyales</taxon>
        <taxon>Leptolyngbyaceae</taxon>
        <taxon>Leptolyngbya group</taxon>
        <taxon>Leptolyngbya</taxon>
    </lineage>
</organism>
<evidence type="ECO:0000313" key="2">
    <source>
        <dbReference type="Proteomes" id="UP000217895"/>
    </source>
</evidence>